<proteinExistence type="predicted"/>
<feature type="compositionally biased region" description="Low complexity" evidence="3">
    <location>
        <begin position="588"/>
        <end position="607"/>
    </location>
</feature>
<comment type="subcellular location">
    <subcellularLocation>
        <location evidence="2">Nucleus</location>
    </subcellularLocation>
</comment>
<dbReference type="InterPro" id="IPR036388">
    <property type="entry name" value="WH-like_DNA-bd_sf"/>
</dbReference>
<dbReference type="STRING" id="644352.J3PK89"/>
<keyword evidence="2" id="KW-0539">Nucleus</keyword>
<gene>
    <name evidence="6" type="primary">20354396</name>
    <name evidence="5" type="ORF">GGTG_13938</name>
</gene>
<evidence type="ECO:0000256" key="2">
    <source>
        <dbReference type="PROSITE-ProRule" id="PRU00089"/>
    </source>
</evidence>
<dbReference type="Pfam" id="PF00250">
    <property type="entry name" value="Forkhead"/>
    <property type="match status" value="1"/>
</dbReference>
<feature type="region of interest" description="Disordered" evidence="3">
    <location>
        <begin position="350"/>
        <end position="380"/>
    </location>
</feature>
<feature type="region of interest" description="Disordered" evidence="3">
    <location>
        <begin position="1"/>
        <end position="40"/>
    </location>
</feature>
<reference evidence="5" key="3">
    <citation type="submission" date="2010-09" db="EMBL/GenBank/DDBJ databases">
        <title>Annotation of Gaeumannomyces graminis var. tritici R3-111a-1.</title>
        <authorList>
            <consortium name="The Broad Institute Genome Sequencing Platform"/>
            <person name="Ma L.-J."/>
            <person name="Dead R."/>
            <person name="Young S.K."/>
            <person name="Zeng Q."/>
            <person name="Gargeya S."/>
            <person name="Fitzgerald M."/>
            <person name="Haas B."/>
            <person name="Abouelleil A."/>
            <person name="Alvarado L."/>
            <person name="Arachchi H.M."/>
            <person name="Berlin A."/>
            <person name="Brown A."/>
            <person name="Chapman S.B."/>
            <person name="Chen Z."/>
            <person name="Dunbar C."/>
            <person name="Freedman E."/>
            <person name="Gearin G."/>
            <person name="Gellesch M."/>
            <person name="Goldberg J."/>
            <person name="Griggs A."/>
            <person name="Gujja S."/>
            <person name="Heiman D."/>
            <person name="Howarth C."/>
            <person name="Larson L."/>
            <person name="Lui A."/>
            <person name="MacDonald P.J.P."/>
            <person name="Mehta T."/>
            <person name="Montmayeur A."/>
            <person name="Murphy C."/>
            <person name="Neiman D."/>
            <person name="Pearson M."/>
            <person name="Priest M."/>
            <person name="Roberts A."/>
            <person name="Saif S."/>
            <person name="Shea T."/>
            <person name="Shenoy N."/>
            <person name="Sisk P."/>
            <person name="Stolte C."/>
            <person name="Sykes S."/>
            <person name="Yandava C."/>
            <person name="Wortman J."/>
            <person name="Nusbaum C."/>
            <person name="Birren B."/>
        </authorList>
    </citation>
    <scope>NUCLEOTIDE SEQUENCE</scope>
    <source>
        <strain evidence="5">R3-111a-1</strain>
    </source>
</reference>
<feature type="compositionally biased region" description="Pro residues" evidence="3">
    <location>
        <begin position="577"/>
        <end position="587"/>
    </location>
</feature>
<sequence length="884" mass="94294">MQRDENTNSNSNNSGPPAPTPSHHSGDSSQHPSPDTIVEAMTPYAAMVCGEPSPQVSSEPEIIPLNTPLMTRMEDVACWHQVPGSTAPAQEEYDYDVMLNHHKFGLYPSPPPVPSALTLAEQQTGEASGVAGNGFTSADVYARADDYSTAFNNVDFSWPTISPYPEVPHEYNMSWQTQPQDVFASPQAQTSGVPALTKHHHSAPYQHQRFDTFALGSGPVHSEQATSAAPASSYSPLQYTTAAAAVDTPVLFAHSPTPDLGYSGSPTPSFSQSSCVTPRASFQHAAAGMGSSQALPVRSNGNRFAGGSGLVAGDGFAGQQQQQQQHGWQQGSGGTLAGADDEAFLNQYAGSDDHGLADAPSSTQGQSPSRLSSDQGGSAKKDIPYSKLIFQCFRDNGFKPMELQEIYDWFDKNTNKRQEDPRGRGGWMNSIRHNLSMNRAFTKDDPRESGPPQGVSGGGTSGGRRRKKGASPREKHATWYVTPEAIKAGGVLPTTRDRNKGRAKGGASRLCRQPQQYHQPPSYSLSSSSSHNNQFGIPSAAAGPSQPMALQLRGQDNHNHHHHHHHRAYHHHLPTSSPRPPPPPPGRPAVGYRGPGPAAALATTPLAHQDLHSYQPGFDSHHHHGLPSEDVMHLCGPQLQLPQQPLHDYQPRDYHTQQQQQQHYYGYLEHERRQQQQQQRDRLAMQQAPLQAAGGGGHQIGARYHGDYQQDAAVPPPPPPPPLPASASSCYGVVPLMAPASLPVNPVSGTTGSASAGTLAPRAAAAAAAAAAFENAHVASNAFAPINNQQQQQQQQPQAHPTTTPIKAETSPPAVADDEDADADADADVDVDVALLHQRHAGGAAADDLAPRPARPGSPLARGGGGGEGRWSRGRRRSHPGWSG</sequence>
<evidence type="ECO:0000313" key="6">
    <source>
        <dbReference type="EnsemblFungi" id="EJT68486"/>
    </source>
</evidence>
<feature type="compositionally biased region" description="Low complexity" evidence="3">
    <location>
        <begin position="317"/>
        <end position="329"/>
    </location>
</feature>
<feature type="region of interest" description="Disordered" evidence="3">
    <location>
        <begin position="642"/>
        <end position="661"/>
    </location>
</feature>
<feature type="compositionally biased region" description="Acidic residues" evidence="3">
    <location>
        <begin position="816"/>
        <end position="831"/>
    </location>
</feature>
<protein>
    <recommendedName>
        <fullName evidence="4">Fork-head domain-containing protein</fullName>
    </recommendedName>
</protein>
<reference evidence="5" key="2">
    <citation type="submission" date="2010-07" db="EMBL/GenBank/DDBJ databases">
        <authorList>
            <consortium name="The Broad Institute Genome Sequencing Platform"/>
            <consortium name="Broad Institute Genome Sequencing Center for Infectious Disease"/>
            <person name="Ma L.-J."/>
            <person name="Dead R."/>
            <person name="Young S."/>
            <person name="Zeng Q."/>
            <person name="Koehrsen M."/>
            <person name="Alvarado L."/>
            <person name="Berlin A."/>
            <person name="Chapman S.B."/>
            <person name="Chen Z."/>
            <person name="Freedman E."/>
            <person name="Gellesch M."/>
            <person name="Goldberg J."/>
            <person name="Griggs A."/>
            <person name="Gujja S."/>
            <person name="Heilman E.R."/>
            <person name="Heiman D."/>
            <person name="Hepburn T."/>
            <person name="Howarth C."/>
            <person name="Jen D."/>
            <person name="Larson L."/>
            <person name="Mehta T."/>
            <person name="Neiman D."/>
            <person name="Pearson M."/>
            <person name="Roberts A."/>
            <person name="Saif S."/>
            <person name="Shea T."/>
            <person name="Shenoy N."/>
            <person name="Sisk P."/>
            <person name="Stolte C."/>
            <person name="Sykes S."/>
            <person name="Walk T."/>
            <person name="White J."/>
            <person name="Yandava C."/>
            <person name="Haas B."/>
            <person name="Nusbaum C."/>
            <person name="Birren B."/>
        </authorList>
    </citation>
    <scope>NUCLEOTIDE SEQUENCE</scope>
    <source>
        <strain evidence="5">R3-111a-1</strain>
    </source>
</reference>
<dbReference type="eggNOG" id="ENOG502SSPS">
    <property type="taxonomic scope" value="Eukaryota"/>
</dbReference>
<feature type="region of interest" description="Disordered" evidence="3">
    <location>
        <begin position="671"/>
        <end position="703"/>
    </location>
</feature>
<dbReference type="Proteomes" id="UP000006039">
    <property type="component" value="Unassembled WGS sequence"/>
</dbReference>
<dbReference type="GO" id="GO:0005634">
    <property type="term" value="C:nucleus"/>
    <property type="evidence" value="ECO:0007669"/>
    <property type="project" value="UniProtKB-SubCell"/>
</dbReference>
<dbReference type="EnsemblFungi" id="EJT68486">
    <property type="protein sequence ID" value="EJT68486"/>
    <property type="gene ID" value="GGTG_13938"/>
</dbReference>
<feature type="region of interest" description="Disordered" evidence="3">
    <location>
        <begin position="292"/>
        <end position="337"/>
    </location>
</feature>
<dbReference type="RefSeq" id="XP_009230127.1">
    <property type="nucleotide sequence ID" value="XM_009231863.1"/>
</dbReference>
<dbReference type="PROSITE" id="PS50039">
    <property type="entry name" value="FORK_HEAD_3"/>
    <property type="match status" value="1"/>
</dbReference>
<feature type="compositionally biased region" description="Polar residues" evidence="3">
    <location>
        <begin position="360"/>
        <end position="376"/>
    </location>
</feature>
<feature type="compositionally biased region" description="Low complexity" evidence="3">
    <location>
        <begin position="789"/>
        <end position="798"/>
    </location>
</feature>
<dbReference type="InterPro" id="IPR036390">
    <property type="entry name" value="WH_DNA-bd_sf"/>
</dbReference>
<keyword evidence="7" id="KW-1185">Reference proteome</keyword>
<feature type="compositionally biased region" description="Gly residues" evidence="3">
    <location>
        <begin position="304"/>
        <end position="316"/>
    </location>
</feature>
<dbReference type="GO" id="GO:0043565">
    <property type="term" value="F:sequence-specific DNA binding"/>
    <property type="evidence" value="ECO:0007669"/>
    <property type="project" value="InterPro"/>
</dbReference>
<reference evidence="7" key="1">
    <citation type="submission" date="2010-07" db="EMBL/GenBank/DDBJ databases">
        <title>The genome sequence of Gaeumannomyces graminis var. tritici strain R3-111a-1.</title>
        <authorList>
            <consortium name="The Broad Institute Genome Sequencing Platform"/>
            <person name="Ma L.-J."/>
            <person name="Dead R."/>
            <person name="Young S."/>
            <person name="Zeng Q."/>
            <person name="Koehrsen M."/>
            <person name="Alvarado L."/>
            <person name="Berlin A."/>
            <person name="Chapman S.B."/>
            <person name="Chen Z."/>
            <person name="Freedman E."/>
            <person name="Gellesch M."/>
            <person name="Goldberg J."/>
            <person name="Griggs A."/>
            <person name="Gujja S."/>
            <person name="Heilman E.R."/>
            <person name="Heiman D."/>
            <person name="Hepburn T."/>
            <person name="Howarth C."/>
            <person name="Jen D."/>
            <person name="Larson L."/>
            <person name="Mehta T."/>
            <person name="Neiman D."/>
            <person name="Pearson M."/>
            <person name="Roberts A."/>
            <person name="Saif S."/>
            <person name="Shea T."/>
            <person name="Shenoy N."/>
            <person name="Sisk P."/>
            <person name="Stolte C."/>
            <person name="Sykes S."/>
            <person name="Walk T."/>
            <person name="White J."/>
            <person name="Yandava C."/>
            <person name="Haas B."/>
            <person name="Nusbaum C."/>
            <person name="Birren B."/>
        </authorList>
    </citation>
    <scope>NUCLEOTIDE SEQUENCE [LARGE SCALE GENOMIC DNA]</scope>
    <source>
        <strain evidence="7">R3-111a-1</strain>
    </source>
</reference>
<dbReference type="SUPFAM" id="SSF46785">
    <property type="entry name" value="Winged helix' DNA-binding domain"/>
    <property type="match status" value="1"/>
</dbReference>
<feature type="compositionally biased region" description="Basic residues" evidence="3">
    <location>
        <begin position="872"/>
        <end position="884"/>
    </location>
</feature>
<feature type="compositionally biased region" description="Basic and acidic residues" evidence="3">
    <location>
        <begin position="671"/>
        <end position="683"/>
    </location>
</feature>
<evidence type="ECO:0000259" key="4">
    <source>
        <dbReference type="PROSITE" id="PS50039"/>
    </source>
</evidence>
<feature type="domain" description="Fork-head" evidence="4">
    <location>
        <begin position="380"/>
        <end position="502"/>
    </location>
</feature>
<feature type="compositionally biased region" description="Polar residues" evidence="3">
    <location>
        <begin position="292"/>
        <end position="302"/>
    </location>
</feature>
<dbReference type="OrthoDB" id="5954824at2759"/>
<feature type="DNA-binding region" description="Fork-head" evidence="2">
    <location>
        <begin position="380"/>
        <end position="502"/>
    </location>
</feature>
<dbReference type="Gene3D" id="1.10.10.10">
    <property type="entry name" value="Winged helix-like DNA-binding domain superfamily/Winged helix DNA-binding domain"/>
    <property type="match status" value="1"/>
</dbReference>
<dbReference type="VEuPathDB" id="FungiDB:GGTG_13938"/>
<name>J3PK89_GAET3</name>
<feature type="compositionally biased region" description="Low complexity" evidence="3">
    <location>
        <begin position="841"/>
        <end position="861"/>
    </location>
</feature>
<feature type="compositionally biased region" description="Low complexity" evidence="3">
    <location>
        <begin position="513"/>
        <end position="534"/>
    </location>
</feature>
<evidence type="ECO:0000313" key="5">
    <source>
        <dbReference type="EMBL" id="EJT68486.1"/>
    </source>
</evidence>
<accession>J3PK89</accession>
<dbReference type="InterPro" id="IPR001766">
    <property type="entry name" value="Fork_head_dom"/>
</dbReference>
<feature type="region of interest" description="Disordered" evidence="3">
    <location>
        <begin position="441"/>
        <end position="631"/>
    </location>
</feature>
<dbReference type="GeneID" id="20354396"/>
<keyword evidence="1 2" id="KW-0238">DNA-binding</keyword>
<reference evidence="6" key="5">
    <citation type="submission" date="2018-04" db="UniProtKB">
        <authorList>
            <consortium name="EnsemblFungi"/>
        </authorList>
    </citation>
    <scope>IDENTIFICATION</scope>
    <source>
        <strain evidence="6">R3-111a-1</strain>
    </source>
</reference>
<feature type="compositionally biased region" description="Basic residues" evidence="3">
    <location>
        <begin position="559"/>
        <end position="573"/>
    </location>
</feature>
<feature type="region of interest" description="Disordered" evidence="3">
    <location>
        <begin position="787"/>
        <end position="884"/>
    </location>
</feature>
<organism evidence="5">
    <name type="scientific">Gaeumannomyces tritici (strain R3-111a-1)</name>
    <name type="common">Wheat and barley take-all root rot fungus</name>
    <name type="synonym">Gaeumannomyces graminis var. tritici</name>
    <dbReference type="NCBI Taxonomy" id="644352"/>
    <lineage>
        <taxon>Eukaryota</taxon>
        <taxon>Fungi</taxon>
        <taxon>Dikarya</taxon>
        <taxon>Ascomycota</taxon>
        <taxon>Pezizomycotina</taxon>
        <taxon>Sordariomycetes</taxon>
        <taxon>Sordariomycetidae</taxon>
        <taxon>Magnaporthales</taxon>
        <taxon>Magnaporthaceae</taxon>
        <taxon>Gaeumannomyces</taxon>
    </lineage>
</organism>
<evidence type="ECO:0000256" key="3">
    <source>
        <dbReference type="SAM" id="MobiDB-lite"/>
    </source>
</evidence>
<evidence type="ECO:0000256" key="1">
    <source>
        <dbReference type="ARBA" id="ARBA00023125"/>
    </source>
</evidence>
<dbReference type="GO" id="GO:0003700">
    <property type="term" value="F:DNA-binding transcription factor activity"/>
    <property type="evidence" value="ECO:0007669"/>
    <property type="project" value="InterPro"/>
</dbReference>
<reference evidence="6" key="4">
    <citation type="journal article" date="2015" name="G3 (Bethesda)">
        <title>Genome sequences of three phytopathogenic species of the Magnaporthaceae family of fungi.</title>
        <authorList>
            <person name="Okagaki L.H."/>
            <person name="Nunes C.C."/>
            <person name="Sailsbery J."/>
            <person name="Clay B."/>
            <person name="Brown D."/>
            <person name="John T."/>
            <person name="Oh Y."/>
            <person name="Young N."/>
            <person name="Fitzgerald M."/>
            <person name="Haas B.J."/>
            <person name="Zeng Q."/>
            <person name="Young S."/>
            <person name="Adiconis X."/>
            <person name="Fan L."/>
            <person name="Levin J.Z."/>
            <person name="Mitchell T.K."/>
            <person name="Okubara P.A."/>
            <person name="Farman M.L."/>
            <person name="Kohn L.M."/>
            <person name="Birren B."/>
            <person name="Ma L.-J."/>
            <person name="Dean R.A."/>
        </authorList>
    </citation>
    <scope>NUCLEOTIDE SEQUENCE</scope>
    <source>
        <strain evidence="6">R3-111a-1</strain>
    </source>
</reference>
<evidence type="ECO:0000313" key="7">
    <source>
        <dbReference type="Proteomes" id="UP000006039"/>
    </source>
</evidence>
<dbReference type="EMBL" id="GL385477">
    <property type="protein sequence ID" value="EJT68486.1"/>
    <property type="molecule type" value="Genomic_DNA"/>
</dbReference>
<dbReference type="SMART" id="SM00339">
    <property type="entry name" value="FH"/>
    <property type="match status" value="1"/>
</dbReference>
<dbReference type="HOGENOM" id="CLU_325978_0_0_1"/>
<dbReference type="SMR" id="J3PK89"/>
<dbReference type="AlphaFoldDB" id="J3PK89"/>